<keyword evidence="13" id="KW-0812">Transmembrane</keyword>
<dbReference type="Gene3D" id="4.10.400.10">
    <property type="entry name" value="Low-density Lipoprotein Receptor"/>
    <property type="match status" value="4"/>
</dbReference>
<feature type="repeat" description="LDL-receptor class B" evidence="11">
    <location>
        <begin position="468"/>
        <end position="510"/>
    </location>
</feature>
<feature type="region of interest" description="Disordered" evidence="12">
    <location>
        <begin position="1562"/>
        <end position="1583"/>
    </location>
</feature>
<dbReference type="SUPFAM" id="SSF63825">
    <property type="entry name" value="YWTD domain"/>
    <property type="match status" value="4"/>
</dbReference>
<dbReference type="InterPro" id="IPR036055">
    <property type="entry name" value="LDL_receptor-like_sf"/>
</dbReference>
<dbReference type="Proteomes" id="UP000594260">
    <property type="component" value="Unplaced"/>
</dbReference>
<feature type="domain" description="EGF-like" evidence="14">
    <location>
        <begin position="1269"/>
        <end position="1300"/>
    </location>
</feature>
<evidence type="ECO:0000256" key="8">
    <source>
        <dbReference type="ARBA" id="ARBA00023170"/>
    </source>
</evidence>
<protein>
    <recommendedName>
        <fullName evidence="14">EGF-like domain-containing protein</fullName>
    </recommendedName>
</protein>
<dbReference type="GO" id="GO:0016020">
    <property type="term" value="C:membrane"/>
    <property type="evidence" value="ECO:0007669"/>
    <property type="project" value="UniProtKB-SubCell"/>
</dbReference>
<feature type="disulfide bond" evidence="10">
    <location>
        <begin position="1363"/>
        <end position="1378"/>
    </location>
</feature>
<dbReference type="InterPro" id="IPR023415">
    <property type="entry name" value="LDLR_class-A_CS"/>
</dbReference>
<dbReference type="Gene3D" id="2.10.25.10">
    <property type="entry name" value="Laminin"/>
    <property type="match status" value="2"/>
</dbReference>
<dbReference type="InterPro" id="IPR000033">
    <property type="entry name" value="LDLR_classB_rpt"/>
</dbReference>
<feature type="disulfide bond" evidence="10">
    <location>
        <begin position="1424"/>
        <end position="1439"/>
    </location>
</feature>
<evidence type="ECO:0000256" key="12">
    <source>
        <dbReference type="SAM" id="MobiDB-lite"/>
    </source>
</evidence>
<dbReference type="PRINTS" id="PR00261">
    <property type="entry name" value="LDLRECEPTOR"/>
</dbReference>
<feature type="disulfide bond" evidence="10">
    <location>
        <begin position="1461"/>
        <end position="1476"/>
    </location>
</feature>
<evidence type="ECO:0000256" key="11">
    <source>
        <dbReference type="PROSITE-ProRule" id="PRU00461"/>
    </source>
</evidence>
<dbReference type="GO" id="GO:0006897">
    <property type="term" value="P:endocytosis"/>
    <property type="evidence" value="ECO:0007669"/>
    <property type="project" value="UniProtKB-KW"/>
</dbReference>
<evidence type="ECO:0000256" key="10">
    <source>
        <dbReference type="PROSITE-ProRule" id="PRU00124"/>
    </source>
</evidence>
<feature type="transmembrane region" description="Helical" evidence="13">
    <location>
        <begin position="1503"/>
        <end position="1526"/>
    </location>
</feature>
<feature type="domain" description="EGF-like" evidence="14">
    <location>
        <begin position="652"/>
        <end position="688"/>
    </location>
</feature>
<feature type="repeat" description="LDL-receptor class B" evidence="11">
    <location>
        <begin position="824"/>
        <end position="867"/>
    </location>
</feature>
<dbReference type="PROSITE" id="PS01209">
    <property type="entry name" value="LDLRA_1"/>
    <property type="match status" value="1"/>
</dbReference>
<feature type="domain" description="EGF-like" evidence="14">
    <location>
        <begin position="957"/>
        <end position="1000"/>
    </location>
</feature>
<dbReference type="SUPFAM" id="SSF57196">
    <property type="entry name" value="EGF/Laminin"/>
    <property type="match status" value="2"/>
</dbReference>
<keyword evidence="3" id="KW-0254">Endocytosis</keyword>
<feature type="repeat" description="LDL-receptor class B" evidence="11">
    <location>
        <begin position="554"/>
        <end position="595"/>
    </location>
</feature>
<dbReference type="InParanoid" id="A0A7M7J7M8"/>
<dbReference type="InterPro" id="IPR050778">
    <property type="entry name" value="Cueball_EGF_LRP_Nidogen"/>
</dbReference>
<dbReference type="PANTHER" id="PTHR46513">
    <property type="entry name" value="VITELLOGENIN RECEPTOR-LIKE PROTEIN-RELATED-RELATED"/>
    <property type="match status" value="1"/>
</dbReference>
<dbReference type="InterPro" id="IPR000742">
    <property type="entry name" value="EGF"/>
</dbReference>
<evidence type="ECO:0000256" key="5">
    <source>
        <dbReference type="ARBA" id="ARBA00022737"/>
    </source>
</evidence>
<dbReference type="FunFam" id="2.120.10.30:FF:000241">
    <property type="entry name" value="Low-density lipoprotein receptor-related protein 6"/>
    <property type="match status" value="3"/>
</dbReference>
<dbReference type="SMART" id="SM00135">
    <property type="entry name" value="LY"/>
    <property type="match status" value="17"/>
</dbReference>
<proteinExistence type="predicted"/>
<comment type="caution">
    <text evidence="10">Lacks conserved residue(s) required for the propagation of feature annotation.</text>
</comment>
<evidence type="ECO:0000256" key="2">
    <source>
        <dbReference type="ARBA" id="ARBA00022536"/>
    </source>
</evidence>
<dbReference type="OMA" id="HECLCPL"/>
<sequence>MWIRRVETGGACHGPFVCMSLLAVLALSLWIILVEAVGAGGSSVSTGNNGNFNNEVRLMLIANRKDIRALEVERNISKVVVDKTNEAVALSFVYSAGTLFWTDVEHHRIMRAPMPAAISSSSVLGAFTPTQPNAHQVVINNFGQVDGLACDWVTLKIYWTDSKLRRIEVAELDGKHRKVLYWTDIELPRSIAVVPSHGFVFWTDWGEKAKIERASMDGYSSDRKIIVRTNDLGWPNGITVDLEESRVFYSDAKVSQVYSMNFDGGDRRVVQKYDGHPYAIVVMGPNVYWTDWQNNSIYTTLKTGQSKIRKAWPDLHLSVLDIKFYASSQQPINGTSPCRENNGGCSHLCLLTSRSSTKRTCACPTGVRLRNDKRNCENGAGNMLFIARKVEIQGISLDTSDHTRVSLPLRGVKHAVSVEFDRKEGFLYWADDITKSINRAKLDGTQQQSIINKDLFVPDGIALDSVARNIYFVDSEARRIQVALLNGKYRRTIISEGLIKPRAIAVDSGGGKIYWTDWGIGRVERSYVDGNQRETLIDTEVAWPNGLTLDCVHEKMYWGDAKYHRVEEANMNGSARRILQKDVPHMFGLTLHQGSLYWSEWQLGVLERFDIAEGKREVVLSNIQDMMMLWAGGIRSEVDEKNAEADDSEGNPCHGGGGCSHLCLNTPAGKVCACPDNMTSTEDGKSCVVDRPILLVASRDGRLTQAQLMSNSSLRTATSDTISQVQAVGPIDYYWAEGSVFFVDSIEQSICRTYLERPSRVEAVVKNGLENVVGLAVDWLTGNLYWTDNDSNRLEMSRLNGAYRKVLLWKDMKPAALVVDPLGKQLYWVDSFGEHPRIDRCRLDGSKRTKLVDTKSVARSLSLDPVDKKIYWSDGESIESAELSGKSRRAVLWSAKFRANRLAVHGGTVLLTDGSTDVVSAPVGRPDLAVKVWSEHEGKTIADLKIMHRPSQLGWNHCAMSNGNCGSLCLAAPSKDKPYYCSCPTHYFLSDSEPNVGSCVLPQSVLLFAQKNSISRILLDEDSPDIVLPIEARNVRSLHFDIYSGYIFWLDSRREEIFRSRDDGGNSGSAFKPTNNGSHLESFAMDPLTGQLFWVCSYRNTINIARLMPQGNFKQVGVIVALEKPRLPAVHPQKSLLVFVNQNNNGVSVMSCSFDGTSLKKIFEGDKQMPSDLVVDTIDNLVFWSNPETKTIYSMALDGTFHNTVVTKVDAYALSIYDTKLIVMSRAGQEISIYDKKSGQKQPDFITRRSHLTDVYTPPLDLPQSKPHECPCSHVCLAHGESDVKFACTCPTQYAEGSCDVAQCGSHEWTCHSGGKRCIPLEDRCDIKKDCLDESDELDCCTEVDHFKCSSAADKCIPSKRVCDGHRDCPDGSDEIDCEPQDCKTDGGGTGQGSLENSGSCCPGGFRCQKATGRHVCIRPDKMCDDIDDCADRTDELSCCGTRHFQCHSGSQNCIDASKICDGSQDCLDGSDEFSCCNNTCKAGYLLSQPNEILTSTSDPAGLHWPIIFIGIIAVVVILIVLTLCGKRDTKTPQDMPLHYHVHPPGLSLPSVTGHTIMTGPSIASSATSSDQKTSMYRYDPPPSPATVQSYESSFYHKATARRSVPSSTCSSSQFGGYVGSDASFLGGAMPARRGRNRGRSRFATTSSRGQRPNTPCSTDACEDSDAALYQYNNYNVGIGVEGYVPPPASPEGSLLYSDITSNGHTESRFV</sequence>
<evidence type="ECO:0000313" key="16">
    <source>
        <dbReference type="Proteomes" id="UP000594260"/>
    </source>
</evidence>
<keyword evidence="9" id="KW-0325">Glycoprotein</keyword>
<dbReference type="FunCoup" id="A0A7M7J7M8">
    <property type="interactions" value="481"/>
</dbReference>
<feature type="transmembrane region" description="Helical" evidence="13">
    <location>
        <begin position="12"/>
        <end position="33"/>
    </location>
</feature>
<evidence type="ECO:0000256" key="6">
    <source>
        <dbReference type="ARBA" id="ARBA00023136"/>
    </source>
</evidence>
<keyword evidence="16" id="KW-1185">Reference proteome</keyword>
<comment type="subcellular location">
    <subcellularLocation>
        <location evidence="1">Membrane</location>
        <topology evidence="1">Single-pass membrane protein</topology>
    </subcellularLocation>
</comment>
<evidence type="ECO:0000256" key="4">
    <source>
        <dbReference type="ARBA" id="ARBA00022729"/>
    </source>
</evidence>
<evidence type="ECO:0000256" key="3">
    <source>
        <dbReference type="ARBA" id="ARBA00022583"/>
    </source>
</evidence>
<dbReference type="PROSITE" id="PS51120">
    <property type="entry name" value="LDLRB"/>
    <property type="match status" value="8"/>
</dbReference>
<dbReference type="SMART" id="SM00181">
    <property type="entry name" value="EGF"/>
    <property type="match status" value="4"/>
</dbReference>
<feature type="repeat" description="LDL-receptor class B" evidence="11">
    <location>
        <begin position="155"/>
        <end position="197"/>
    </location>
</feature>
<keyword evidence="7 10" id="KW-1015">Disulfide bond</keyword>
<feature type="repeat" description="LDL-receptor class B" evidence="11">
    <location>
        <begin position="198"/>
        <end position="244"/>
    </location>
</feature>
<feature type="disulfide bond" evidence="10">
    <location>
        <begin position="1325"/>
        <end position="1340"/>
    </location>
</feature>
<dbReference type="RefSeq" id="XP_022647951.1">
    <property type="nucleotide sequence ID" value="XM_022792216.1"/>
</dbReference>
<dbReference type="SMART" id="SM00192">
    <property type="entry name" value="LDLa"/>
    <property type="match status" value="4"/>
</dbReference>
<dbReference type="GeneID" id="111244792"/>
<keyword evidence="4" id="KW-0732">Signal</keyword>
<dbReference type="SUPFAM" id="SSF57424">
    <property type="entry name" value="LDL receptor-like module"/>
    <property type="match status" value="4"/>
</dbReference>
<evidence type="ECO:0000256" key="13">
    <source>
        <dbReference type="SAM" id="Phobius"/>
    </source>
</evidence>
<dbReference type="InterPro" id="IPR011042">
    <property type="entry name" value="6-blade_b-propeller_TolB-like"/>
</dbReference>
<dbReference type="OrthoDB" id="72419at2759"/>
<feature type="region of interest" description="Disordered" evidence="12">
    <location>
        <begin position="1628"/>
        <end position="1659"/>
    </location>
</feature>
<name>A0A7M7J7M8_VARDE</name>
<dbReference type="Gene3D" id="2.120.10.30">
    <property type="entry name" value="TolB, C-terminal domain"/>
    <property type="match status" value="4"/>
</dbReference>
<keyword evidence="5" id="KW-0677">Repeat</keyword>
<dbReference type="EnsemblMetazoa" id="XM_022792216">
    <property type="protein sequence ID" value="XP_022647951"/>
    <property type="gene ID" value="LOC111244792"/>
</dbReference>
<keyword evidence="6 13" id="KW-0472">Membrane</keyword>
<evidence type="ECO:0000256" key="7">
    <source>
        <dbReference type="ARBA" id="ARBA00023157"/>
    </source>
</evidence>
<evidence type="ECO:0000313" key="15">
    <source>
        <dbReference type="EnsemblMetazoa" id="XP_022647951"/>
    </source>
</evidence>
<keyword evidence="13" id="KW-1133">Transmembrane helix</keyword>
<evidence type="ECO:0000259" key="14">
    <source>
        <dbReference type="SMART" id="SM00181"/>
    </source>
</evidence>
<accession>A0A7M7J7M8</accession>
<keyword evidence="2" id="KW-0245">EGF-like domain</keyword>
<feature type="repeat" description="LDL-receptor class B" evidence="11">
    <location>
        <begin position="782"/>
        <end position="823"/>
    </location>
</feature>
<dbReference type="InterPro" id="IPR002172">
    <property type="entry name" value="LDrepeatLR_classA_rpt"/>
</dbReference>
<dbReference type="Pfam" id="PF00058">
    <property type="entry name" value="Ldl_recept_b"/>
    <property type="match status" value="5"/>
</dbReference>
<feature type="compositionally biased region" description="Polar residues" evidence="12">
    <location>
        <begin position="1562"/>
        <end position="1575"/>
    </location>
</feature>
<organism evidence="15 16">
    <name type="scientific">Varroa destructor</name>
    <name type="common">Honeybee mite</name>
    <dbReference type="NCBI Taxonomy" id="109461"/>
    <lineage>
        <taxon>Eukaryota</taxon>
        <taxon>Metazoa</taxon>
        <taxon>Ecdysozoa</taxon>
        <taxon>Arthropoda</taxon>
        <taxon>Chelicerata</taxon>
        <taxon>Arachnida</taxon>
        <taxon>Acari</taxon>
        <taxon>Parasitiformes</taxon>
        <taxon>Mesostigmata</taxon>
        <taxon>Gamasina</taxon>
        <taxon>Dermanyssoidea</taxon>
        <taxon>Varroidae</taxon>
        <taxon>Varroa</taxon>
    </lineage>
</organism>
<feature type="domain" description="EGF-like" evidence="14">
    <location>
        <begin position="337"/>
        <end position="377"/>
    </location>
</feature>
<dbReference type="KEGG" id="vde:111244792"/>
<feature type="repeat" description="LDL-receptor class B" evidence="11">
    <location>
        <begin position="425"/>
        <end position="467"/>
    </location>
</feature>
<evidence type="ECO:0000256" key="9">
    <source>
        <dbReference type="ARBA" id="ARBA00023180"/>
    </source>
</evidence>
<dbReference type="CDD" id="cd00112">
    <property type="entry name" value="LDLa"/>
    <property type="match status" value="4"/>
</dbReference>
<feature type="compositionally biased region" description="Polar residues" evidence="12">
    <location>
        <begin position="1645"/>
        <end position="1658"/>
    </location>
</feature>
<dbReference type="Pfam" id="PF14670">
    <property type="entry name" value="FXa_inhibition"/>
    <property type="match status" value="1"/>
</dbReference>
<keyword evidence="8" id="KW-0675">Receptor</keyword>
<dbReference type="PROSITE" id="PS50068">
    <property type="entry name" value="LDLRA_2"/>
    <property type="match status" value="4"/>
</dbReference>
<reference evidence="15" key="1">
    <citation type="submission" date="2021-01" db="UniProtKB">
        <authorList>
            <consortium name="EnsemblMetazoa"/>
        </authorList>
    </citation>
    <scope>IDENTIFICATION</scope>
</reference>
<feature type="repeat" description="LDL-receptor class B" evidence="11">
    <location>
        <begin position="511"/>
        <end position="553"/>
    </location>
</feature>
<dbReference type="PANTHER" id="PTHR46513:SF41">
    <property type="entry name" value="LOW-DENSITY LIPOPROTEIN RECEPTOR-RELATED PROTEIN"/>
    <property type="match status" value="1"/>
</dbReference>
<dbReference type="Pfam" id="PF00057">
    <property type="entry name" value="Ldl_recept_a"/>
    <property type="match status" value="3"/>
</dbReference>
<evidence type="ECO:0000256" key="1">
    <source>
        <dbReference type="ARBA" id="ARBA00004167"/>
    </source>
</evidence>